<proteinExistence type="predicted"/>
<accession>A0ABU0NNY0</accession>
<gene>
    <name evidence="1" type="ORF">QF030_002989</name>
</gene>
<keyword evidence="2" id="KW-1185">Reference proteome</keyword>
<organism evidence="1 2">
    <name type="scientific">Streptomyces rishiriensis</name>
    <dbReference type="NCBI Taxonomy" id="68264"/>
    <lineage>
        <taxon>Bacteria</taxon>
        <taxon>Bacillati</taxon>
        <taxon>Actinomycetota</taxon>
        <taxon>Actinomycetes</taxon>
        <taxon>Kitasatosporales</taxon>
        <taxon>Streptomycetaceae</taxon>
        <taxon>Streptomyces</taxon>
    </lineage>
</organism>
<name>A0ABU0NNY0_STRRH</name>
<protein>
    <submittedName>
        <fullName evidence="1">Uncharacterized protein</fullName>
    </submittedName>
</protein>
<sequence length="32" mass="3826">MRLHVNGFDGIYDSAFYQRLPDAPRRSRENFP</sequence>
<dbReference type="EMBL" id="JAUSWV010000002">
    <property type="protein sequence ID" value="MDQ0580811.1"/>
    <property type="molecule type" value="Genomic_DNA"/>
</dbReference>
<evidence type="ECO:0000313" key="1">
    <source>
        <dbReference type="EMBL" id="MDQ0580811.1"/>
    </source>
</evidence>
<reference evidence="1 2" key="1">
    <citation type="submission" date="2023-07" db="EMBL/GenBank/DDBJ databases">
        <title>Comparative genomics of wheat-associated soil bacteria to identify genetic determinants of phenazine resistance.</title>
        <authorList>
            <person name="Mouncey N."/>
        </authorList>
    </citation>
    <scope>NUCLEOTIDE SEQUENCE [LARGE SCALE GENOMIC DNA]</scope>
    <source>
        <strain evidence="1 2">B2I6</strain>
    </source>
</reference>
<evidence type="ECO:0000313" key="2">
    <source>
        <dbReference type="Proteomes" id="UP001230654"/>
    </source>
</evidence>
<dbReference type="Proteomes" id="UP001230654">
    <property type="component" value="Unassembled WGS sequence"/>
</dbReference>
<comment type="caution">
    <text evidence="1">The sequence shown here is derived from an EMBL/GenBank/DDBJ whole genome shotgun (WGS) entry which is preliminary data.</text>
</comment>